<evidence type="ECO:0000256" key="5">
    <source>
        <dbReference type="ARBA" id="ARBA00022741"/>
    </source>
</evidence>
<evidence type="ECO:0000256" key="16">
    <source>
        <dbReference type="ARBA" id="ARBA00042156"/>
    </source>
</evidence>
<evidence type="ECO:0000256" key="4">
    <source>
        <dbReference type="ARBA" id="ARBA00022737"/>
    </source>
</evidence>
<evidence type="ECO:0000256" key="14">
    <source>
        <dbReference type="ARBA" id="ARBA00038000"/>
    </source>
</evidence>
<keyword evidence="8" id="KW-0863">Zinc-finger</keyword>
<dbReference type="Proteomes" id="UP000176741">
    <property type="component" value="Unassembled WGS sequence"/>
</dbReference>
<dbReference type="Gene3D" id="3.30.190.20">
    <property type="match status" value="1"/>
</dbReference>
<dbReference type="CDD" id="cd03271">
    <property type="entry name" value="ABC_UvrA_II"/>
    <property type="match status" value="1"/>
</dbReference>
<dbReference type="PROSITE" id="PS50893">
    <property type="entry name" value="ABC_TRANSPORTER_2"/>
    <property type="match status" value="1"/>
</dbReference>
<keyword evidence="9" id="KW-0862">Zinc</keyword>
<keyword evidence="4" id="KW-0677">Repeat</keyword>
<evidence type="ECO:0000256" key="13">
    <source>
        <dbReference type="ARBA" id="ARBA00023204"/>
    </source>
</evidence>
<dbReference type="PANTHER" id="PTHR43152">
    <property type="entry name" value="UVRABC SYSTEM PROTEIN A"/>
    <property type="match status" value="1"/>
</dbReference>
<keyword evidence="13" id="KW-0234">DNA repair</keyword>
<evidence type="ECO:0000256" key="1">
    <source>
        <dbReference type="ARBA" id="ARBA00004496"/>
    </source>
</evidence>
<comment type="subcellular location">
    <subcellularLocation>
        <location evidence="1">Cytoplasm</location>
    </subcellularLocation>
</comment>
<dbReference type="InterPro" id="IPR017871">
    <property type="entry name" value="ABC_transporter-like_CS"/>
</dbReference>
<keyword evidence="3" id="KW-0479">Metal-binding</keyword>
<keyword evidence="7" id="KW-0228">DNA excision</keyword>
<dbReference type="GO" id="GO:0016887">
    <property type="term" value="F:ATP hydrolysis activity"/>
    <property type="evidence" value="ECO:0007669"/>
    <property type="project" value="InterPro"/>
</dbReference>
<evidence type="ECO:0000256" key="6">
    <source>
        <dbReference type="ARBA" id="ARBA00022763"/>
    </source>
</evidence>
<feature type="domain" description="ABC transporter" evidence="17">
    <location>
        <begin position="661"/>
        <end position="1000"/>
    </location>
</feature>
<dbReference type="InterPro" id="IPR041102">
    <property type="entry name" value="UvrA_inter"/>
</dbReference>
<dbReference type="CDD" id="cd03270">
    <property type="entry name" value="ABC_UvrA_I"/>
    <property type="match status" value="1"/>
</dbReference>
<keyword evidence="12" id="KW-0238">DNA-binding</keyword>
<accession>A0A1F7XZ06</accession>
<dbReference type="GO" id="GO:0008270">
    <property type="term" value="F:zinc ion binding"/>
    <property type="evidence" value="ECO:0007669"/>
    <property type="project" value="UniProtKB-KW"/>
</dbReference>
<evidence type="ECO:0000256" key="10">
    <source>
        <dbReference type="ARBA" id="ARBA00022840"/>
    </source>
</evidence>
<evidence type="ECO:0000256" key="15">
    <source>
        <dbReference type="ARBA" id="ARBA00039316"/>
    </source>
</evidence>
<dbReference type="GO" id="GO:0006289">
    <property type="term" value="P:nucleotide-excision repair"/>
    <property type="evidence" value="ECO:0007669"/>
    <property type="project" value="InterPro"/>
</dbReference>
<keyword evidence="10" id="KW-0067">ATP-binding</keyword>
<organism evidence="18 19">
    <name type="scientific">Candidatus Woesebacteria bacterium RIFCSPHIGHO2_01_FULL_38_26b</name>
    <dbReference type="NCBI Taxonomy" id="1802491"/>
    <lineage>
        <taxon>Bacteria</taxon>
        <taxon>Candidatus Woeseibacteriota</taxon>
    </lineage>
</organism>
<dbReference type="Gene3D" id="3.40.50.300">
    <property type="entry name" value="P-loop containing nucleotide triphosphate hydrolases"/>
    <property type="match status" value="3"/>
</dbReference>
<keyword evidence="2" id="KW-0963">Cytoplasm</keyword>
<evidence type="ECO:0000256" key="11">
    <source>
        <dbReference type="ARBA" id="ARBA00022881"/>
    </source>
</evidence>
<sequence>MENNHDVIKIRGARQHNLQNINLDIPKNKLVCFTGISGSGKSSLAFDTIYAEGQRRYVESLSTYARQFLGIMEKPDVDLIEGLSPSISIDQKTTSRNPRSTVGTTTEIYDYLRLLFSKIGHPHCPICGREIASQSQDEIVSAVLELIKTEVDKKKIFRFLVLSPQITDRKGEFSGLFDNLKAKGFSQVRVDGNIYDLEEDLYLIKTNKHTIETVIDRVSVNSNDFKDDIYINNLKSRISNSIELALKLSDGLIIVAEILDKSLEIPKHPKNFNNHLFSEKFACPLDNISLTDIEPRTFSFNSPHGACPGCNGIGKILIIDPNLVISEELSILEGGILPFANIFEQDTWFSRLIITVCSENAINPKTPLKNMDSYHLDTILNGTGNRVYKVEGTNRFGVNTFIFESFTGVIKELEKRHAETESDWIRNEIEKYMREKVCPKCEGTRLKPEALAVTIDKKNISQIVELNIEKAIEWLDKLVVPGKLTEREVTVSQLILREIAVRLNFLSSVGLTYLTLERASSSLAGGEAQRIRLASQIGSGLTGVLYVLDEPTIGLHQKDNQKLIDTLKKLRDVGNSVLVVEHDEETIKQSDWVIDFGPGAGRDGGKVVAEGTPENIKNNNRSITGQYLAGKRKVDFIDSNKLKNYFSKTIIGPTKNNYSTIQSLSFFNKSDEDKYVKLLKCNKYNLKNINVVFPLAKMVAITGVSGSGKSTLLVETLYNALESKLNIKYKGISDGFKRIEGLENIDKVILIDQSPIGRTPRSNPATYTKVFENIRDTFCDTLDARSLGFKKGRFSFNVKGGRCEACEGQGQIKIEMQFMSDIWITCEVCKGTRYNNQTLEVMYKGKNIADVLQMSVAEAIEFFHTNSKIKNKLDVLYEIGLSYIELGQPATTLSGGEAQRIKLATELSKKATGSTVYILDEPTTGLHFYDVEKLLRVLKLLVLKGNSVFIIEHNLDVIKNADWIIDLGPEGGDNGGEIVAEGTVNDIIKSAKSYTGQYLSKIT</sequence>
<dbReference type="PANTHER" id="PTHR43152:SF3">
    <property type="entry name" value="UVRABC SYSTEM PROTEIN A"/>
    <property type="match status" value="1"/>
</dbReference>
<dbReference type="SUPFAM" id="SSF52540">
    <property type="entry name" value="P-loop containing nucleoside triphosphate hydrolases"/>
    <property type="match status" value="2"/>
</dbReference>
<dbReference type="GO" id="GO:0005524">
    <property type="term" value="F:ATP binding"/>
    <property type="evidence" value="ECO:0007669"/>
    <property type="project" value="UniProtKB-KW"/>
</dbReference>
<reference evidence="18 19" key="1">
    <citation type="journal article" date="2016" name="Nat. Commun.">
        <title>Thousands of microbial genomes shed light on interconnected biogeochemical processes in an aquifer system.</title>
        <authorList>
            <person name="Anantharaman K."/>
            <person name="Brown C.T."/>
            <person name="Hug L.A."/>
            <person name="Sharon I."/>
            <person name="Castelle C.J."/>
            <person name="Probst A.J."/>
            <person name="Thomas B.C."/>
            <person name="Singh A."/>
            <person name="Wilkins M.J."/>
            <person name="Karaoz U."/>
            <person name="Brodie E.L."/>
            <person name="Williams K.H."/>
            <person name="Hubbard S.S."/>
            <person name="Banfield J.F."/>
        </authorList>
    </citation>
    <scope>NUCLEOTIDE SEQUENCE [LARGE SCALE GENOMIC DNA]</scope>
</reference>
<dbReference type="Gene3D" id="1.20.1580.10">
    <property type="entry name" value="ABC transporter ATPase like domain"/>
    <property type="match status" value="3"/>
</dbReference>
<evidence type="ECO:0000256" key="2">
    <source>
        <dbReference type="ARBA" id="ARBA00022490"/>
    </source>
</evidence>
<name>A0A1F7XZ06_9BACT</name>
<evidence type="ECO:0000259" key="17">
    <source>
        <dbReference type="PROSITE" id="PS50893"/>
    </source>
</evidence>
<comment type="similarity">
    <text evidence="14">Belongs to the ABC transporter superfamily. UvrA family.</text>
</comment>
<evidence type="ECO:0000256" key="3">
    <source>
        <dbReference type="ARBA" id="ARBA00022723"/>
    </source>
</evidence>
<dbReference type="Gene3D" id="1.10.8.280">
    <property type="entry name" value="ABC transporter ATPase domain-like"/>
    <property type="match status" value="1"/>
</dbReference>
<dbReference type="GO" id="GO:0009380">
    <property type="term" value="C:excinuclease repair complex"/>
    <property type="evidence" value="ECO:0007669"/>
    <property type="project" value="InterPro"/>
</dbReference>
<protein>
    <recommendedName>
        <fullName evidence="15">UvrABC system protein A</fullName>
    </recommendedName>
    <alternativeName>
        <fullName evidence="16">Excinuclease ABC subunit A</fullName>
    </alternativeName>
</protein>
<evidence type="ECO:0000256" key="9">
    <source>
        <dbReference type="ARBA" id="ARBA00022833"/>
    </source>
</evidence>
<dbReference type="PROSITE" id="PS00211">
    <property type="entry name" value="ABC_TRANSPORTER_1"/>
    <property type="match status" value="2"/>
</dbReference>
<dbReference type="InterPro" id="IPR003439">
    <property type="entry name" value="ABC_transporter-like_ATP-bd"/>
</dbReference>
<dbReference type="GO" id="GO:0003677">
    <property type="term" value="F:DNA binding"/>
    <property type="evidence" value="ECO:0007669"/>
    <property type="project" value="UniProtKB-KW"/>
</dbReference>
<dbReference type="AlphaFoldDB" id="A0A1F7XZ06"/>
<keyword evidence="6" id="KW-0227">DNA damage</keyword>
<evidence type="ECO:0000313" key="19">
    <source>
        <dbReference type="Proteomes" id="UP000176741"/>
    </source>
</evidence>
<dbReference type="Pfam" id="PF17760">
    <property type="entry name" value="UvrA_inter"/>
    <property type="match status" value="1"/>
</dbReference>
<dbReference type="InterPro" id="IPR041552">
    <property type="entry name" value="UvrA_DNA-bd"/>
</dbReference>
<dbReference type="Pfam" id="PF17755">
    <property type="entry name" value="UvrA_DNA-bind"/>
    <property type="match status" value="1"/>
</dbReference>
<evidence type="ECO:0000256" key="8">
    <source>
        <dbReference type="ARBA" id="ARBA00022771"/>
    </source>
</evidence>
<keyword evidence="5" id="KW-0547">Nucleotide-binding</keyword>
<dbReference type="NCBIfam" id="TIGR00630">
    <property type="entry name" value="uvra"/>
    <property type="match status" value="1"/>
</dbReference>
<dbReference type="GO" id="GO:0004518">
    <property type="term" value="F:nuclease activity"/>
    <property type="evidence" value="ECO:0007669"/>
    <property type="project" value="UniProtKB-KW"/>
</dbReference>
<dbReference type="InterPro" id="IPR027417">
    <property type="entry name" value="P-loop_NTPase"/>
</dbReference>
<dbReference type="GO" id="GO:0005737">
    <property type="term" value="C:cytoplasm"/>
    <property type="evidence" value="ECO:0007669"/>
    <property type="project" value="UniProtKB-SubCell"/>
</dbReference>
<dbReference type="InterPro" id="IPR004602">
    <property type="entry name" value="UvrA"/>
</dbReference>
<comment type="caution">
    <text evidence="18">The sequence shown here is derived from an EMBL/GenBank/DDBJ whole genome shotgun (WGS) entry which is preliminary data.</text>
</comment>
<proteinExistence type="inferred from homology"/>
<keyword evidence="11" id="KW-0267">Excision nuclease</keyword>
<dbReference type="EMBL" id="MGGD01000038">
    <property type="protein sequence ID" value="OGM20287.1"/>
    <property type="molecule type" value="Genomic_DNA"/>
</dbReference>
<dbReference type="Pfam" id="PF00005">
    <property type="entry name" value="ABC_tran"/>
    <property type="match status" value="1"/>
</dbReference>
<evidence type="ECO:0000313" key="18">
    <source>
        <dbReference type="EMBL" id="OGM20287.1"/>
    </source>
</evidence>
<gene>
    <name evidence="18" type="ORF">A2771_00715</name>
</gene>
<evidence type="ECO:0000256" key="12">
    <source>
        <dbReference type="ARBA" id="ARBA00023125"/>
    </source>
</evidence>
<evidence type="ECO:0000256" key="7">
    <source>
        <dbReference type="ARBA" id="ARBA00022769"/>
    </source>
</evidence>